<dbReference type="GO" id="GO:0016020">
    <property type="term" value="C:membrane"/>
    <property type="evidence" value="ECO:0007669"/>
    <property type="project" value="UniProtKB-SubCell"/>
</dbReference>
<keyword evidence="4" id="KW-0807">Transducer</keyword>
<evidence type="ECO:0000256" key="5">
    <source>
        <dbReference type="SAM" id="Phobius"/>
    </source>
</evidence>
<keyword evidence="5" id="KW-0812">Transmembrane</keyword>
<feature type="transmembrane region" description="Helical" evidence="5">
    <location>
        <begin position="176"/>
        <end position="199"/>
    </location>
</feature>
<dbReference type="SUPFAM" id="SSF158472">
    <property type="entry name" value="HAMP domain-like"/>
    <property type="match status" value="1"/>
</dbReference>
<dbReference type="FunFam" id="1.10.287.950:FF:000001">
    <property type="entry name" value="Methyl-accepting chemotaxis sensory transducer"/>
    <property type="match status" value="1"/>
</dbReference>
<dbReference type="InterPro" id="IPR013656">
    <property type="entry name" value="PAS_4"/>
</dbReference>
<proteinExistence type="inferred from homology"/>
<keyword evidence="5" id="KW-1133">Transmembrane helix</keyword>
<dbReference type="SUPFAM" id="SSF58104">
    <property type="entry name" value="Methyl-accepting chemotaxis protein (MCP) signaling domain"/>
    <property type="match status" value="1"/>
</dbReference>
<dbReference type="PROSITE" id="PS50885">
    <property type="entry name" value="HAMP"/>
    <property type="match status" value="2"/>
</dbReference>
<dbReference type="PROSITE" id="PS50111">
    <property type="entry name" value="CHEMOTAXIS_TRANSDUC_2"/>
    <property type="match status" value="1"/>
</dbReference>
<name>A0A1I1MMZ8_9RHOB</name>
<dbReference type="GO" id="GO:0006935">
    <property type="term" value="P:chemotaxis"/>
    <property type="evidence" value="ECO:0007669"/>
    <property type="project" value="UniProtKB-KW"/>
</dbReference>
<dbReference type="CDD" id="cd11386">
    <property type="entry name" value="MCP_signal"/>
    <property type="match status" value="1"/>
</dbReference>
<evidence type="ECO:0000313" key="9">
    <source>
        <dbReference type="Proteomes" id="UP000231644"/>
    </source>
</evidence>
<dbReference type="GO" id="GO:0004888">
    <property type="term" value="F:transmembrane signaling receptor activity"/>
    <property type="evidence" value="ECO:0007669"/>
    <property type="project" value="InterPro"/>
</dbReference>
<evidence type="ECO:0000256" key="1">
    <source>
        <dbReference type="ARBA" id="ARBA00004370"/>
    </source>
</evidence>
<keyword evidence="5" id="KW-0472">Membrane</keyword>
<dbReference type="SMART" id="SM00304">
    <property type="entry name" value="HAMP"/>
    <property type="match status" value="2"/>
</dbReference>
<evidence type="ECO:0000259" key="7">
    <source>
        <dbReference type="PROSITE" id="PS50885"/>
    </source>
</evidence>
<dbReference type="InterPro" id="IPR051310">
    <property type="entry name" value="MCP_chemotaxis"/>
</dbReference>
<evidence type="ECO:0000313" key="8">
    <source>
        <dbReference type="EMBL" id="SFC84558.1"/>
    </source>
</evidence>
<dbReference type="GO" id="GO:0007165">
    <property type="term" value="P:signal transduction"/>
    <property type="evidence" value="ECO:0007669"/>
    <property type="project" value="UniProtKB-KW"/>
</dbReference>
<dbReference type="Pfam" id="PF00015">
    <property type="entry name" value="MCPsignal"/>
    <property type="match status" value="1"/>
</dbReference>
<evidence type="ECO:0000256" key="4">
    <source>
        <dbReference type="PROSITE-ProRule" id="PRU00284"/>
    </source>
</evidence>
<dbReference type="Pfam" id="PF00672">
    <property type="entry name" value="HAMP"/>
    <property type="match status" value="1"/>
</dbReference>
<feature type="domain" description="HAMP" evidence="7">
    <location>
        <begin position="510"/>
        <end position="562"/>
    </location>
</feature>
<evidence type="ECO:0000256" key="2">
    <source>
        <dbReference type="ARBA" id="ARBA00022500"/>
    </source>
</evidence>
<feature type="domain" description="HAMP" evidence="7">
    <location>
        <begin position="197"/>
        <end position="250"/>
    </location>
</feature>
<comment type="similarity">
    <text evidence="3">Belongs to the methyl-accepting chemotaxis (MCP) protein family.</text>
</comment>
<evidence type="ECO:0000259" key="6">
    <source>
        <dbReference type="PROSITE" id="PS50111"/>
    </source>
</evidence>
<feature type="transmembrane region" description="Helical" evidence="5">
    <location>
        <begin position="18"/>
        <end position="36"/>
    </location>
</feature>
<dbReference type="STRING" id="517719.SAMN05421762_2413"/>
<dbReference type="CDD" id="cd06225">
    <property type="entry name" value="HAMP"/>
    <property type="match status" value="1"/>
</dbReference>
<dbReference type="OrthoDB" id="9765776at2"/>
<feature type="domain" description="Methyl-accepting transducer" evidence="6">
    <location>
        <begin position="567"/>
        <end position="796"/>
    </location>
</feature>
<dbReference type="Pfam" id="PF08448">
    <property type="entry name" value="PAS_4"/>
    <property type="match status" value="2"/>
</dbReference>
<keyword evidence="2" id="KW-0145">Chemotaxis</keyword>
<accession>A0A1I1MMZ8</accession>
<comment type="subcellular location">
    <subcellularLocation>
        <location evidence="1">Membrane</location>
    </subcellularLocation>
</comment>
<sequence>MPDSTARSRVPKALKQTFFVGTVLVAISILLVVSLIEFMSHRRSIETVETLVAERAEENTAFLAEQVAGMVKFGKVTPLEAALKSLIDRAEGDVLSALALQADGQVIGQVGKGDDQVMAELAARALQSGVPEISADGFFVAMPLRFGRDAQVIGAVGTHWTADQKRAFLDAERPQMILTGAGICLAALIVVGGIIWLWFSRPLRRTDAAMRAVAFGALDRDVPYQSRQDEIGGIARSLAEFRDKLIDARASDEENAFRSAGIKSAGSALALLDQDHAIRYANPAFQDLMVAFGGQVKGEWGAWATPDESGLKGRSARDIPGLSDVLEQIASGQIALPAVVQRRWTRHRLEARASAVLNPEGENIGLVLECKDVSEEVLNAAILKAIDRNQLRIDIGEDRQVVSCNDAVLTLTGLSVEKLKSLTGRDMLQSVDVSDQVKEANVAAVRAGKTVSGRFELVSAGARKPVVEGTITPIVGSDGSVQRLVFIGTDTTEEHYARIAATAERAAQQEEQQRVVSALRRGLDRLANGDLTMKIDDPLGPDYEELRLNFNAAVKSLHDAMDAVVQNATSIRTEAGEITSAADDLARRTERQAATLEETAAALDQLTASVASASSGAIEASNIAQTTLSQAETGGGVARRAVDAMDGIRSSSKEISKITSVIDDIAFQTNLLALNAGVEAARAGEAGRGFAVVATEVRALAQRSSEAAREINDLITASGQQVKTGVDLVDQTGEALARIVRGVSDISERVKAISQSAQEQSTGLSEINTAMNDLDQVTQQNAAMFEETTAASHALTAEAEALVTASEQFKLIGSGPRTTRDRTAGKPADAAKKVVNAPPVVADDRGWAEF</sequence>
<dbReference type="CDD" id="cd00130">
    <property type="entry name" value="PAS"/>
    <property type="match status" value="1"/>
</dbReference>
<dbReference type="PRINTS" id="PR00260">
    <property type="entry name" value="CHEMTRNSDUCR"/>
</dbReference>
<dbReference type="InterPro" id="IPR035965">
    <property type="entry name" value="PAS-like_dom_sf"/>
</dbReference>
<dbReference type="Proteomes" id="UP000231644">
    <property type="component" value="Unassembled WGS sequence"/>
</dbReference>
<dbReference type="EMBL" id="FOLX01000001">
    <property type="protein sequence ID" value="SFC84558.1"/>
    <property type="molecule type" value="Genomic_DNA"/>
</dbReference>
<dbReference type="Gene3D" id="6.10.340.10">
    <property type="match status" value="1"/>
</dbReference>
<dbReference type="Gene3D" id="3.30.450.20">
    <property type="entry name" value="PAS domain"/>
    <property type="match status" value="2"/>
</dbReference>
<dbReference type="InterPro" id="IPR004090">
    <property type="entry name" value="Chemotax_Me-accpt_rcpt"/>
</dbReference>
<keyword evidence="9" id="KW-1185">Reference proteome</keyword>
<dbReference type="RefSeq" id="WP_093447739.1">
    <property type="nucleotide sequence ID" value="NZ_FNZG01000001.1"/>
</dbReference>
<reference evidence="8 9" key="1">
    <citation type="submission" date="2016-10" db="EMBL/GenBank/DDBJ databases">
        <authorList>
            <person name="de Groot N.N."/>
        </authorList>
    </citation>
    <scope>NUCLEOTIDE SEQUENCE [LARGE SCALE GENOMIC DNA]</scope>
    <source>
        <strain evidence="8 9">DSM 29619</strain>
    </source>
</reference>
<dbReference type="SUPFAM" id="SSF55785">
    <property type="entry name" value="PYP-like sensor domain (PAS domain)"/>
    <property type="match status" value="1"/>
</dbReference>
<evidence type="ECO:0000256" key="3">
    <source>
        <dbReference type="ARBA" id="ARBA00029447"/>
    </source>
</evidence>
<dbReference type="PANTHER" id="PTHR43531">
    <property type="entry name" value="PROTEIN ICFG"/>
    <property type="match status" value="1"/>
</dbReference>
<dbReference type="InterPro" id="IPR004089">
    <property type="entry name" value="MCPsignal_dom"/>
</dbReference>
<dbReference type="SMART" id="SM00283">
    <property type="entry name" value="MA"/>
    <property type="match status" value="1"/>
</dbReference>
<gene>
    <name evidence="8" type="ORF">SAMN05421762_2413</name>
</gene>
<protein>
    <submittedName>
        <fullName evidence="8">Methyl-accepting chemotaxis sensory transducer with Pas/Pac sensor</fullName>
    </submittedName>
</protein>
<dbReference type="PANTHER" id="PTHR43531:SF11">
    <property type="entry name" value="METHYL-ACCEPTING CHEMOTAXIS PROTEIN 3"/>
    <property type="match status" value="1"/>
</dbReference>
<organism evidence="8 9">
    <name type="scientific">Pseudooceanicola nitratireducens</name>
    <dbReference type="NCBI Taxonomy" id="517719"/>
    <lineage>
        <taxon>Bacteria</taxon>
        <taxon>Pseudomonadati</taxon>
        <taxon>Pseudomonadota</taxon>
        <taxon>Alphaproteobacteria</taxon>
        <taxon>Rhodobacterales</taxon>
        <taxon>Paracoccaceae</taxon>
        <taxon>Pseudooceanicola</taxon>
    </lineage>
</organism>
<dbReference type="InterPro" id="IPR000014">
    <property type="entry name" value="PAS"/>
</dbReference>
<dbReference type="Gene3D" id="1.10.287.950">
    <property type="entry name" value="Methyl-accepting chemotaxis protein"/>
    <property type="match status" value="1"/>
</dbReference>
<dbReference type="AlphaFoldDB" id="A0A1I1MMZ8"/>
<dbReference type="InterPro" id="IPR003660">
    <property type="entry name" value="HAMP_dom"/>
</dbReference>